<evidence type="ECO:0000259" key="6">
    <source>
        <dbReference type="Pfam" id="PF00171"/>
    </source>
</evidence>
<dbReference type="GeneID" id="63759253"/>
<dbReference type="GO" id="GO:0004491">
    <property type="term" value="F:methylmalonate-semialdehyde dehydrogenase (acylating, NAD) activity"/>
    <property type="evidence" value="ECO:0007669"/>
    <property type="project" value="UniProtKB-EC"/>
</dbReference>
<sequence length="523" mass="56306">MNDTLPSRDTTSNEFTGGARPNVPGHASRGHAHPKVAHLFINNTLMMSKSKDWTTILDPATQTLGSRVPDSTPQEIQHAVNAAQAAQPDWENLGLFERRDYLLKFGGTLKEMAPAIVCSACLRREVGKIPAEADSEVFRGLDSIYAACSIGPEMAGAYIGSDPTILQTVYEPLGVCVSITPFSYPFMIPLWSTPYALITGNTVVLKPSEKTPSVSWLLAEAVIKARFPPGVFNIIQGTAAVAQLLVTQPEVKAVNFVGSESAAKQVHDLAQSSGKRVQAECGGKNHGVILEDAGMMPTLFAIAGSAFGAAGQRCMGLNVAVFVGSTREWIPKLIELAESMVLGYGDDEEAQIGPLIDRAAKDKVVGIIGRAVEEGAMLLLDGRNAHVPDYPRANFLGPTVLMGIETYMECYQTQIFGPVLICMQVGDLDEAIQLINDNKYGHSCTIFTSSGKNAHTFQRRVNVGQVGVNIPLVGESWAHFPAPYGTAVRTSNKDSFLGDRPAPGKSHWPFYTATKTVSSKWVE</sequence>
<dbReference type="Gene3D" id="3.40.605.10">
    <property type="entry name" value="Aldehyde Dehydrogenase, Chain A, domain 1"/>
    <property type="match status" value="1"/>
</dbReference>
<dbReference type="VEuPathDB" id="FungiDB:ASPSYDRAFT_163562"/>
<dbReference type="InterPro" id="IPR016160">
    <property type="entry name" value="Ald_DH_CS_CYS"/>
</dbReference>
<dbReference type="OrthoDB" id="310895at2759"/>
<protein>
    <recommendedName>
        <fullName evidence="2">methylmalonate-semialdehyde dehydrogenase (CoA acylating)</fullName>
        <ecNumber evidence="2">1.2.1.27</ecNumber>
    </recommendedName>
</protein>
<dbReference type="PANTHER" id="PTHR43866:SF3">
    <property type="entry name" value="METHYLMALONATE-SEMIALDEHYDE DEHYDROGENASE [ACYLATING], MITOCHONDRIAL"/>
    <property type="match status" value="1"/>
</dbReference>
<dbReference type="STRING" id="1036612.A0A1L9T0B9"/>
<name>A0A1L9T0B9_9EURO</name>
<feature type="compositionally biased region" description="Polar residues" evidence="5">
    <location>
        <begin position="1"/>
        <end position="15"/>
    </location>
</feature>
<keyword evidence="4" id="KW-0520">NAD</keyword>
<dbReference type="GO" id="GO:0006574">
    <property type="term" value="P:L-valine catabolic process"/>
    <property type="evidence" value="ECO:0007669"/>
    <property type="project" value="TreeGrafter"/>
</dbReference>
<dbReference type="InterPro" id="IPR016163">
    <property type="entry name" value="Ald_DH_C"/>
</dbReference>
<feature type="region of interest" description="Disordered" evidence="5">
    <location>
        <begin position="1"/>
        <end position="31"/>
    </location>
</feature>
<dbReference type="InterPro" id="IPR016161">
    <property type="entry name" value="Ald_DH/histidinol_DH"/>
</dbReference>
<evidence type="ECO:0000256" key="3">
    <source>
        <dbReference type="ARBA" id="ARBA00023002"/>
    </source>
</evidence>
<dbReference type="GO" id="GO:0006210">
    <property type="term" value="P:thymine catabolic process"/>
    <property type="evidence" value="ECO:0007669"/>
    <property type="project" value="TreeGrafter"/>
</dbReference>
<proteinExistence type="inferred from homology"/>
<dbReference type="EMBL" id="KV878599">
    <property type="protein sequence ID" value="OJJ52771.1"/>
    <property type="molecule type" value="Genomic_DNA"/>
</dbReference>
<feature type="domain" description="Aldehyde dehydrogenase" evidence="6">
    <location>
        <begin position="50"/>
        <end position="516"/>
    </location>
</feature>
<gene>
    <name evidence="7" type="ORF">ASPSYDRAFT_163562</name>
</gene>
<evidence type="ECO:0000256" key="2">
    <source>
        <dbReference type="ARBA" id="ARBA00013048"/>
    </source>
</evidence>
<evidence type="ECO:0000313" key="8">
    <source>
        <dbReference type="Proteomes" id="UP000184356"/>
    </source>
</evidence>
<dbReference type="InterPro" id="IPR010061">
    <property type="entry name" value="MeMal-semiAld_DH"/>
</dbReference>
<keyword evidence="8" id="KW-1185">Reference proteome</keyword>
<evidence type="ECO:0000256" key="1">
    <source>
        <dbReference type="ARBA" id="ARBA00009986"/>
    </source>
</evidence>
<dbReference type="RefSeq" id="XP_040696577.1">
    <property type="nucleotide sequence ID" value="XM_040843180.1"/>
</dbReference>
<dbReference type="InterPro" id="IPR015590">
    <property type="entry name" value="Aldehyde_DH_dom"/>
</dbReference>
<dbReference type="Proteomes" id="UP000184356">
    <property type="component" value="Unassembled WGS sequence"/>
</dbReference>
<dbReference type="FunFam" id="3.40.309.10:FF:000002">
    <property type="entry name" value="Methylmalonate-semialdehyde dehydrogenase (Acylating)"/>
    <property type="match status" value="1"/>
</dbReference>
<evidence type="ECO:0000313" key="7">
    <source>
        <dbReference type="EMBL" id="OJJ52771.1"/>
    </source>
</evidence>
<dbReference type="Gene3D" id="3.40.309.10">
    <property type="entry name" value="Aldehyde Dehydrogenase, Chain A, domain 2"/>
    <property type="match status" value="1"/>
</dbReference>
<dbReference type="PANTHER" id="PTHR43866">
    <property type="entry name" value="MALONATE-SEMIALDEHYDE DEHYDROGENASE"/>
    <property type="match status" value="1"/>
</dbReference>
<accession>A0A1L9T0B9</accession>
<dbReference type="InterPro" id="IPR016162">
    <property type="entry name" value="Ald_DH_N"/>
</dbReference>
<dbReference type="Pfam" id="PF00171">
    <property type="entry name" value="Aldedh"/>
    <property type="match status" value="1"/>
</dbReference>
<dbReference type="AlphaFoldDB" id="A0A1L9T0B9"/>
<dbReference type="PROSITE" id="PS00070">
    <property type="entry name" value="ALDEHYDE_DEHYDR_CYS"/>
    <property type="match status" value="1"/>
</dbReference>
<dbReference type="SUPFAM" id="SSF53720">
    <property type="entry name" value="ALDH-like"/>
    <property type="match status" value="1"/>
</dbReference>
<evidence type="ECO:0000256" key="5">
    <source>
        <dbReference type="SAM" id="MobiDB-lite"/>
    </source>
</evidence>
<evidence type="ECO:0000256" key="4">
    <source>
        <dbReference type="ARBA" id="ARBA00023027"/>
    </source>
</evidence>
<reference evidence="8" key="1">
    <citation type="journal article" date="2017" name="Genome Biol.">
        <title>Comparative genomics reveals high biological diversity and specific adaptations in the industrially and medically important fungal genus Aspergillus.</title>
        <authorList>
            <person name="de Vries R.P."/>
            <person name="Riley R."/>
            <person name="Wiebenga A."/>
            <person name="Aguilar-Osorio G."/>
            <person name="Amillis S."/>
            <person name="Uchima C.A."/>
            <person name="Anderluh G."/>
            <person name="Asadollahi M."/>
            <person name="Askin M."/>
            <person name="Barry K."/>
            <person name="Battaglia E."/>
            <person name="Bayram O."/>
            <person name="Benocci T."/>
            <person name="Braus-Stromeyer S.A."/>
            <person name="Caldana C."/>
            <person name="Canovas D."/>
            <person name="Cerqueira G.C."/>
            <person name="Chen F."/>
            <person name="Chen W."/>
            <person name="Choi C."/>
            <person name="Clum A."/>
            <person name="Dos Santos R.A."/>
            <person name="Damasio A.R."/>
            <person name="Diallinas G."/>
            <person name="Emri T."/>
            <person name="Fekete E."/>
            <person name="Flipphi M."/>
            <person name="Freyberg S."/>
            <person name="Gallo A."/>
            <person name="Gournas C."/>
            <person name="Habgood R."/>
            <person name="Hainaut M."/>
            <person name="Harispe M.L."/>
            <person name="Henrissat B."/>
            <person name="Hilden K.S."/>
            <person name="Hope R."/>
            <person name="Hossain A."/>
            <person name="Karabika E."/>
            <person name="Karaffa L."/>
            <person name="Karanyi Z."/>
            <person name="Krasevec N."/>
            <person name="Kuo A."/>
            <person name="Kusch H."/>
            <person name="LaButti K."/>
            <person name="Lagendijk E.L."/>
            <person name="Lapidus A."/>
            <person name="Levasseur A."/>
            <person name="Lindquist E."/>
            <person name="Lipzen A."/>
            <person name="Logrieco A.F."/>
            <person name="MacCabe A."/>
            <person name="Maekelae M.R."/>
            <person name="Malavazi I."/>
            <person name="Melin P."/>
            <person name="Meyer V."/>
            <person name="Mielnichuk N."/>
            <person name="Miskei M."/>
            <person name="Molnar A.P."/>
            <person name="Mule G."/>
            <person name="Ngan C.Y."/>
            <person name="Orejas M."/>
            <person name="Orosz E."/>
            <person name="Ouedraogo J.P."/>
            <person name="Overkamp K.M."/>
            <person name="Park H.-S."/>
            <person name="Perrone G."/>
            <person name="Piumi F."/>
            <person name="Punt P.J."/>
            <person name="Ram A.F."/>
            <person name="Ramon A."/>
            <person name="Rauscher S."/>
            <person name="Record E."/>
            <person name="Riano-Pachon D.M."/>
            <person name="Robert V."/>
            <person name="Roehrig J."/>
            <person name="Ruller R."/>
            <person name="Salamov A."/>
            <person name="Salih N.S."/>
            <person name="Samson R.A."/>
            <person name="Sandor E."/>
            <person name="Sanguinetti M."/>
            <person name="Schuetze T."/>
            <person name="Sepcic K."/>
            <person name="Shelest E."/>
            <person name="Sherlock G."/>
            <person name="Sophianopoulou V."/>
            <person name="Squina F.M."/>
            <person name="Sun H."/>
            <person name="Susca A."/>
            <person name="Todd R.B."/>
            <person name="Tsang A."/>
            <person name="Unkles S.E."/>
            <person name="van de Wiele N."/>
            <person name="van Rossen-Uffink D."/>
            <person name="Oliveira J.V."/>
            <person name="Vesth T.C."/>
            <person name="Visser J."/>
            <person name="Yu J.-H."/>
            <person name="Zhou M."/>
            <person name="Andersen M.R."/>
            <person name="Archer D.B."/>
            <person name="Baker S.E."/>
            <person name="Benoit I."/>
            <person name="Brakhage A.A."/>
            <person name="Braus G.H."/>
            <person name="Fischer R."/>
            <person name="Frisvad J.C."/>
            <person name="Goldman G.H."/>
            <person name="Houbraken J."/>
            <person name="Oakley B."/>
            <person name="Pocsi I."/>
            <person name="Scazzocchio C."/>
            <person name="Seiboth B."/>
            <person name="vanKuyk P.A."/>
            <person name="Wortman J."/>
            <person name="Dyer P.S."/>
            <person name="Grigoriev I.V."/>
        </authorList>
    </citation>
    <scope>NUCLEOTIDE SEQUENCE [LARGE SCALE GENOMIC DNA]</scope>
    <source>
        <strain evidence="8">CBS 593.65</strain>
    </source>
</reference>
<dbReference type="EC" id="1.2.1.27" evidence="2"/>
<keyword evidence="3" id="KW-0560">Oxidoreductase</keyword>
<organism evidence="7 8">
    <name type="scientific">Aspergillus sydowii CBS 593.65</name>
    <dbReference type="NCBI Taxonomy" id="1036612"/>
    <lineage>
        <taxon>Eukaryota</taxon>
        <taxon>Fungi</taxon>
        <taxon>Dikarya</taxon>
        <taxon>Ascomycota</taxon>
        <taxon>Pezizomycotina</taxon>
        <taxon>Eurotiomycetes</taxon>
        <taxon>Eurotiomycetidae</taxon>
        <taxon>Eurotiales</taxon>
        <taxon>Aspergillaceae</taxon>
        <taxon>Aspergillus</taxon>
        <taxon>Aspergillus subgen. Nidulantes</taxon>
    </lineage>
</organism>
<comment type="similarity">
    <text evidence="1">Belongs to the aldehyde dehydrogenase family.</text>
</comment>